<dbReference type="RefSeq" id="WP_154571567.1">
    <property type="nucleotide sequence ID" value="NZ_JAQXPA010000006.1"/>
</dbReference>
<evidence type="ECO:0000313" key="4">
    <source>
        <dbReference type="EMBL" id="MST68090.1"/>
    </source>
</evidence>
<keyword evidence="1" id="KW-0285">Flavoprotein</keyword>
<organism evidence="4">
    <name type="scientific">Baileyella intestinalis</name>
    <dbReference type="NCBI Taxonomy" id="2606709"/>
    <lineage>
        <taxon>Bacteria</taxon>
        <taxon>Bacillati</taxon>
        <taxon>Bacillota</taxon>
        <taxon>Clostridia</taxon>
        <taxon>Peptostreptococcales</taxon>
        <taxon>Anaerovoracaceae</taxon>
        <taxon>Baileyella</taxon>
    </lineage>
</organism>
<reference evidence="4" key="1">
    <citation type="submission" date="2019-09" db="EMBL/GenBank/DDBJ databases">
        <title>In-depth cultivation of the pig gut microbiome towards novel bacterial diversity and tailored functional studies.</title>
        <authorList>
            <person name="Wylensek D."/>
            <person name="Hitch T.C.A."/>
            <person name="Clavel T."/>
        </authorList>
    </citation>
    <scope>NUCLEOTIDE SEQUENCE</scope>
    <source>
        <strain evidence="4">RF-744-FAT-WT-3</strain>
    </source>
</reference>
<sequence length="314" mass="33169">MSEKFDVVIIGGGPAGLTAGIYAGRAGKKAAVFERETIGGQITFTDSIDNYPGTPGISGAEYAMKLKDQAEQFGTEVIMDEVLSVEKPAEEGGAFVIKATEDTYQASAVILATGLSSRHMGVPGEEKLIGKGISFCAVCDGMFFRGKDVAVYGGGNTALEDAIYLTQLANSVTIIHRRDRFRGEDTLVRQLKAKENVKFCMNSTVTGVSGDPLLQSVEITDKVTGEKKELKVNGLFVAIGKIPNGEAFRGLAEEDEKGYYLSGEDCLTGTPGLFVAGDGRDKAVNQLTTAVSDGAIAGTAACNYVDRLSGNEYV</sequence>
<dbReference type="PRINTS" id="PR00469">
    <property type="entry name" value="PNDRDTASEII"/>
</dbReference>
<dbReference type="InterPro" id="IPR023753">
    <property type="entry name" value="FAD/NAD-binding_dom"/>
</dbReference>
<protein>
    <submittedName>
        <fullName evidence="4">FAD-binding protein</fullName>
    </submittedName>
</protein>
<dbReference type="EMBL" id="VUNB01000001">
    <property type="protein sequence ID" value="MST68090.1"/>
    <property type="molecule type" value="Genomic_DNA"/>
</dbReference>
<feature type="domain" description="FAD/NAD(P)-binding" evidence="3">
    <location>
        <begin position="5"/>
        <end position="294"/>
    </location>
</feature>
<comment type="caution">
    <text evidence="4">The sequence shown here is derived from an EMBL/GenBank/DDBJ whole genome shotgun (WGS) entry which is preliminary data.</text>
</comment>
<dbReference type="InterPro" id="IPR050097">
    <property type="entry name" value="Ferredoxin-NADP_redctase_2"/>
</dbReference>
<dbReference type="InterPro" id="IPR036188">
    <property type="entry name" value="FAD/NAD-bd_sf"/>
</dbReference>
<dbReference type="AlphaFoldDB" id="A0A6A8M5X1"/>
<evidence type="ECO:0000259" key="3">
    <source>
        <dbReference type="Pfam" id="PF07992"/>
    </source>
</evidence>
<accession>A0A6A8M5X1</accession>
<gene>
    <name evidence="4" type="ORF">FYJ66_00485</name>
</gene>
<name>A0A6A8M5X1_9FIRM</name>
<dbReference type="SUPFAM" id="SSF51905">
    <property type="entry name" value="FAD/NAD(P)-binding domain"/>
    <property type="match status" value="1"/>
</dbReference>
<dbReference type="GO" id="GO:0016491">
    <property type="term" value="F:oxidoreductase activity"/>
    <property type="evidence" value="ECO:0007669"/>
    <property type="project" value="UniProtKB-KW"/>
</dbReference>
<evidence type="ECO:0000256" key="1">
    <source>
        <dbReference type="ARBA" id="ARBA00022630"/>
    </source>
</evidence>
<evidence type="ECO:0000256" key="2">
    <source>
        <dbReference type="ARBA" id="ARBA00023002"/>
    </source>
</evidence>
<dbReference type="PRINTS" id="PR00368">
    <property type="entry name" value="FADPNR"/>
</dbReference>
<keyword evidence="2" id="KW-0560">Oxidoreductase</keyword>
<proteinExistence type="predicted"/>
<dbReference type="PANTHER" id="PTHR48105">
    <property type="entry name" value="THIOREDOXIN REDUCTASE 1-RELATED-RELATED"/>
    <property type="match status" value="1"/>
</dbReference>
<dbReference type="Pfam" id="PF07992">
    <property type="entry name" value="Pyr_redox_2"/>
    <property type="match status" value="1"/>
</dbReference>
<dbReference type="Gene3D" id="3.50.50.60">
    <property type="entry name" value="FAD/NAD(P)-binding domain"/>
    <property type="match status" value="2"/>
</dbReference>